<proteinExistence type="predicted"/>
<dbReference type="VEuPathDB" id="FungiDB:M747DRAFT_244299"/>
<name>A0A100I7I2_ASPNG</name>
<dbReference type="OMA" id="CQCATEL"/>
<organism evidence="2 3">
    <name type="scientific">Aspergillus niger</name>
    <dbReference type="NCBI Taxonomy" id="5061"/>
    <lineage>
        <taxon>Eukaryota</taxon>
        <taxon>Fungi</taxon>
        <taxon>Dikarya</taxon>
        <taxon>Ascomycota</taxon>
        <taxon>Pezizomycotina</taxon>
        <taxon>Eurotiomycetes</taxon>
        <taxon>Eurotiomycetidae</taxon>
        <taxon>Eurotiales</taxon>
        <taxon>Aspergillaceae</taxon>
        <taxon>Aspergillus</taxon>
        <taxon>Aspergillus subgen. Circumdati</taxon>
    </lineage>
</organism>
<protein>
    <recommendedName>
        <fullName evidence="1">PD-(D/E)XK nuclease-like domain-containing protein</fullName>
    </recommendedName>
</protein>
<evidence type="ECO:0000259" key="1">
    <source>
        <dbReference type="Pfam" id="PF20516"/>
    </source>
</evidence>
<evidence type="ECO:0000313" key="3">
    <source>
        <dbReference type="Proteomes" id="UP000068243"/>
    </source>
</evidence>
<dbReference type="Proteomes" id="UP000068243">
    <property type="component" value="Unassembled WGS sequence"/>
</dbReference>
<dbReference type="Pfam" id="PF20516">
    <property type="entry name" value="PDDEXK_12"/>
    <property type="match status" value="1"/>
</dbReference>
<evidence type="ECO:0000313" key="2">
    <source>
        <dbReference type="EMBL" id="GAQ36118.1"/>
    </source>
</evidence>
<accession>A0A100I7I2</accession>
<reference evidence="3" key="1">
    <citation type="journal article" date="2016" name="Genome Announc.">
        <title>Draft genome sequence of Aspergillus niger strain An76.</title>
        <authorList>
            <person name="Gong W."/>
            <person name="Cheng Z."/>
            <person name="Zhang H."/>
            <person name="Liu L."/>
            <person name="Gao P."/>
            <person name="Wang L."/>
        </authorList>
    </citation>
    <scope>NUCLEOTIDE SEQUENCE [LARGE SCALE GENOMIC DNA]</scope>
    <source>
        <strain evidence="3">An76</strain>
    </source>
</reference>
<gene>
    <name evidence="2" type="ORF">ABL_01498</name>
</gene>
<dbReference type="VEuPathDB" id="FungiDB:An01g12250"/>
<comment type="caution">
    <text evidence="2">The sequence shown here is derived from an EMBL/GenBank/DDBJ whole genome shotgun (WGS) entry which is preliminary data.</text>
</comment>
<sequence length="358" mass="40741">MAGEWFRRTPARENIEANVCEEAGQVHTEDESIGASRTEFCESDESLPLSESSPELRRRYRILTDLINRLIEARPRIVFRAHYIVPGFENALPLLDSKAPDSNHVYGLIHFLKHGKPTWTSDGYEHEMSKVISACYRCGKEGRSKGSWVMDYVRPLLDLAIDDLPLDSWSVQAEPVRDKYLPVHSARGMFNHKVDLVVGLPKEPWKESYTLAGIDIPDRELSHIEHPHTGKRLLGLGVKVKGFDGTRDEARVQLGVWMAGLMSWAHDSYRHVCPDIPPPPVIGCTVVGSVWRFYIIYAMGCSSGKLKDVYIWGPIPELEGDATSRKRMLELVITLNRVMQYIRWNYAPQMFGRLVLNV</sequence>
<feature type="domain" description="PD-(D/E)XK nuclease-like" evidence="1">
    <location>
        <begin position="125"/>
        <end position="346"/>
    </location>
</feature>
<dbReference type="OrthoDB" id="4161186at2759"/>
<dbReference type="EMBL" id="BCMY01000002">
    <property type="protein sequence ID" value="GAQ36118.1"/>
    <property type="molecule type" value="Genomic_DNA"/>
</dbReference>
<dbReference type="InterPro" id="IPR046797">
    <property type="entry name" value="PDDEXK_12"/>
</dbReference>
<dbReference type="AlphaFoldDB" id="A0A100I7I2"/>
<dbReference type="VEuPathDB" id="FungiDB:ASPNIDRAFT2_1132494"/>